<evidence type="ECO:0000259" key="12">
    <source>
        <dbReference type="PROSITE" id="PS50109"/>
    </source>
</evidence>
<dbReference type="KEGG" id="ttc:FOKN1_2435"/>
<dbReference type="InterPro" id="IPR003594">
    <property type="entry name" value="HATPase_dom"/>
</dbReference>
<dbReference type="AlphaFoldDB" id="A0A1Z4VT42"/>
<dbReference type="Gene3D" id="3.40.50.2300">
    <property type="match status" value="1"/>
</dbReference>
<comment type="catalytic activity">
    <reaction evidence="1">
        <text>ATP + protein L-histidine = ADP + protein N-phospho-L-histidine.</text>
        <dbReference type="EC" id="2.7.13.3"/>
    </reaction>
</comment>
<accession>A0A1Z4VT42</accession>
<dbReference type="InterPro" id="IPR011006">
    <property type="entry name" value="CheY-like_superfamily"/>
</dbReference>
<dbReference type="InterPro" id="IPR004358">
    <property type="entry name" value="Sig_transdc_His_kin-like_C"/>
</dbReference>
<evidence type="ECO:0000256" key="4">
    <source>
        <dbReference type="ARBA" id="ARBA00022553"/>
    </source>
</evidence>
<evidence type="ECO:0000256" key="11">
    <source>
        <dbReference type="SAM" id="MobiDB-lite"/>
    </source>
</evidence>
<dbReference type="PROSITE" id="PS50851">
    <property type="entry name" value="CHEW"/>
    <property type="match status" value="1"/>
</dbReference>
<dbReference type="PANTHER" id="PTHR43395">
    <property type="entry name" value="SENSOR HISTIDINE KINASE CHEA"/>
    <property type="match status" value="1"/>
</dbReference>
<feature type="compositionally biased region" description="Low complexity" evidence="11">
    <location>
        <begin position="149"/>
        <end position="164"/>
    </location>
</feature>
<comment type="function">
    <text evidence="8">Involved in the transmission of sensory signals from the chemoreceptors to the flagellar motors. CheA is autophosphorylated; it can transfer its phosphate group to either CheB or CheY.</text>
</comment>
<dbReference type="PRINTS" id="PR00344">
    <property type="entry name" value="BCTRLSENSOR"/>
</dbReference>
<dbReference type="SUPFAM" id="SSF55874">
    <property type="entry name" value="ATPase domain of HSP90 chaperone/DNA topoisomerase II/histidine kinase"/>
    <property type="match status" value="1"/>
</dbReference>
<dbReference type="PROSITE" id="PS50110">
    <property type="entry name" value="RESPONSE_REGULATORY"/>
    <property type="match status" value="1"/>
</dbReference>
<evidence type="ECO:0000256" key="5">
    <source>
        <dbReference type="ARBA" id="ARBA00022679"/>
    </source>
</evidence>
<keyword evidence="5" id="KW-0808">Transferase</keyword>
<evidence type="ECO:0000259" key="14">
    <source>
        <dbReference type="PROSITE" id="PS50851"/>
    </source>
</evidence>
<dbReference type="SUPFAM" id="SSF50341">
    <property type="entry name" value="CheW-like"/>
    <property type="match status" value="1"/>
</dbReference>
<dbReference type="Pfam" id="PF02518">
    <property type="entry name" value="HATPase_c"/>
    <property type="match status" value="1"/>
</dbReference>
<gene>
    <name evidence="16" type="ORF">FOKN1_2435</name>
</gene>
<evidence type="ECO:0000313" key="16">
    <source>
        <dbReference type="EMBL" id="BAZ94807.1"/>
    </source>
</evidence>
<feature type="region of interest" description="Disordered" evidence="11">
    <location>
        <begin position="130"/>
        <end position="164"/>
    </location>
</feature>
<dbReference type="Gene3D" id="1.20.120.160">
    <property type="entry name" value="HPT domain"/>
    <property type="match status" value="2"/>
</dbReference>
<name>A0A1Z4VT42_9GAMM</name>
<dbReference type="InterPro" id="IPR008207">
    <property type="entry name" value="Sig_transdc_His_kin_Hpt_dom"/>
</dbReference>
<feature type="domain" description="Response regulatory" evidence="13">
    <location>
        <begin position="783"/>
        <end position="899"/>
    </location>
</feature>
<feature type="modified residue" description="4-aspartylphosphate" evidence="10">
    <location>
        <position position="832"/>
    </location>
</feature>
<evidence type="ECO:0000256" key="9">
    <source>
        <dbReference type="PROSITE-ProRule" id="PRU00110"/>
    </source>
</evidence>
<dbReference type="SMART" id="SM00073">
    <property type="entry name" value="HPT"/>
    <property type="match status" value="2"/>
</dbReference>
<feature type="domain" description="Histidine kinase" evidence="12">
    <location>
        <begin position="485"/>
        <end position="623"/>
    </location>
</feature>
<dbReference type="GO" id="GO:0006935">
    <property type="term" value="P:chemotaxis"/>
    <property type="evidence" value="ECO:0007669"/>
    <property type="project" value="InterPro"/>
</dbReference>
<dbReference type="Pfam" id="PF01627">
    <property type="entry name" value="Hpt"/>
    <property type="match status" value="2"/>
</dbReference>
<evidence type="ECO:0000256" key="10">
    <source>
        <dbReference type="PROSITE-ProRule" id="PRU00169"/>
    </source>
</evidence>
<dbReference type="InterPro" id="IPR036061">
    <property type="entry name" value="CheW-like_dom_sf"/>
</dbReference>
<evidence type="ECO:0000313" key="17">
    <source>
        <dbReference type="Proteomes" id="UP000218765"/>
    </source>
</evidence>
<evidence type="ECO:0000259" key="13">
    <source>
        <dbReference type="PROSITE" id="PS50110"/>
    </source>
</evidence>
<dbReference type="GO" id="GO:0000155">
    <property type="term" value="F:phosphorelay sensor kinase activity"/>
    <property type="evidence" value="ECO:0007669"/>
    <property type="project" value="UniProtKB-ARBA"/>
</dbReference>
<feature type="domain" description="CheW-like" evidence="14">
    <location>
        <begin position="625"/>
        <end position="759"/>
    </location>
</feature>
<evidence type="ECO:0000256" key="8">
    <source>
        <dbReference type="ARBA" id="ARBA00035100"/>
    </source>
</evidence>
<dbReference type="Pfam" id="PF01584">
    <property type="entry name" value="CheW"/>
    <property type="match status" value="1"/>
</dbReference>
<feature type="compositionally biased region" description="Low complexity" evidence="11">
    <location>
        <begin position="306"/>
        <end position="316"/>
    </location>
</feature>
<dbReference type="EC" id="2.7.13.3" evidence="2"/>
<dbReference type="SUPFAM" id="SSF47226">
    <property type="entry name" value="Histidine-containing phosphotransfer domain, HPT domain"/>
    <property type="match status" value="2"/>
</dbReference>
<feature type="domain" description="HPt" evidence="15">
    <location>
        <begin position="166"/>
        <end position="270"/>
    </location>
</feature>
<dbReference type="RefSeq" id="WP_096366863.1">
    <property type="nucleotide sequence ID" value="NZ_AP018052.1"/>
</dbReference>
<dbReference type="PROSITE" id="PS50894">
    <property type="entry name" value="HPT"/>
    <property type="match status" value="2"/>
</dbReference>
<keyword evidence="4 10" id="KW-0597">Phosphoprotein</keyword>
<dbReference type="InterPro" id="IPR036641">
    <property type="entry name" value="HPT_dom_sf"/>
</dbReference>
<dbReference type="SUPFAM" id="SSF52172">
    <property type="entry name" value="CheY-like"/>
    <property type="match status" value="1"/>
</dbReference>
<proteinExistence type="predicted"/>
<feature type="modified residue" description="Phosphohistidine" evidence="9">
    <location>
        <position position="50"/>
    </location>
</feature>
<reference evidence="16 17" key="1">
    <citation type="submission" date="2017-05" db="EMBL/GenBank/DDBJ databases">
        <title>Thiocyanate degradation by Thiohalobacter thiocyanaticus FOKN1.</title>
        <authorList>
            <person name="Oshiki M."/>
            <person name="Fukushima T."/>
            <person name="Kawano S."/>
            <person name="Nakagawa J."/>
        </authorList>
    </citation>
    <scope>NUCLEOTIDE SEQUENCE [LARGE SCALE GENOMIC DNA]</scope>
    <source>
        <strain evidence="16 17">FOKN1</strain>
    </source>
</reference>
<evidence type="ECO:0000256" key="7">
    <source>
        <dbReference type="ARBA" id="ARBA00023012"/>
    </source>
</evidence>
<dbReference type="Gene3D" id="2.30.30.40">
    <property type="entry name" value="SH3 Domains"/>
    <property type="match status" value="1"/>
</dbReference>
<dbReference type="SMART" id="SM00448">
    <property type="entry name" value="REC"/>
    <property type="match status" value="1"/>
</dbReference>
<evidence type="ECO:0000256" key="6">
    <source>
        <dbReference type="ARBA" id="ARBA00022777"/>
    </source>
</evidence>
<evidence type="ECO:0000256" key="1">
    <source>
        <dbReference type="ARBA" id="ARBA00000085"/>
    </source>
</evidence>
<keyword evidence="17" id="KW-1185">Reference proteome</keyword>
<dbReference type="Proteomes" id="UP000218765">
    <property type="component" value="Chromosome"/>
</dbReference>
<dbReference type="PANTHER" id="PTHR43395:SF1">
    <property type="entry name" value="CHEMOTAXIS PROTEIN CHEA"/>
    <property type="match status" value="1"/>
</dbReference>
<dbReference type="InterPro" id="IPR001789">
    <property type="entry name" value="Sig_transdc_resp-reg_receiver"/>
</dbReference>
<dbReference type="SMART" id="SM00260">
    <property type="entry name" value="CheW"/>
    <property type="match status" value="1"/>
</dbReference>
<dbReference type="SMART" id="SM00387">
    <property type="entry name" value="HATPase_c"/>
    <property type="match status" value="1"/>
</dbReference>
<keyword evidence="7" id="KW-0902">Two-component regulatory system</keyword>
<dbReference type="Pfam" id="PF00072">
    <property type="entry name" value="Response_reg"/>
    <property type="match status" value="1"/>
</dbReference>
<sequence length="903" mass="98094">MSGQSINPVMLELFRTELESHTRALGEGLLQLEENPAASAPLEGLMRAAHSIKGAARIVDITPAVRLAHAMEDVFVTAQQGRRAPAAAHIDALLRATDLVRGIAAHADDPAWLQQQEAAIDAIVQSLGGEAAAATDPPTGAQPTAPVTPGSAASGGAAQAADAAPDANLEPAMLELFRGEAGAQLAMLMDGLLQLESAPGDSVAHEQLMRAAHSLKGAARMVGIDTGVRLAHAMEDIFVAAQQGGLEPSPEAIDVLLQSTDMLQRLSQSPDIGDWCRQHAGEVDRLGGLLADVLAGREVQPPAPTAPSTEPTQPAAGSGATHAADSAIRVSSESLNRLMGLAGEVQVEARWLRPFADGLQHIKQYQSELIGLLDRLRDYMDSPRVDDFGRNLFNDALRRAGDCRHLLSDRLGELEEYDRRTHNLAGRLSREVVASRMRPFADGVHGFQRMVRDISRALGKQVRLDIRGLETRVDRDILEKIEAPLNHLLRNALDHGIETPEARAAAGKPEQARLRLEAIHSAGMLSIIVEDDGRGMDLELLRQKVVDKQLVSAEMAKDLSESELMEFIFLPGFSTRSEVTEISGRGVGLDVVHSVVQEMHGLVNAVSHPGRGMRFHMQLPLTLSVMRSLLVEIAGEPYAVPLAQINRTLKLDRGQIQVLEGRQYFTLGNHHIGLVAANQLLGLPEGPPDEDEACIVVLGERLDRYGFVVDRFLGERTLVVNPLDQRLGKLKDIAACSILEDGRPCLILDVDDLLRSADLVIAGGRLDRIEQARSHQAVKTGKRILVVDDSITVREVERNMLANIGYQVEVAVDGMDGWNAVRMGDYDLVISDIDMPRMNGFEFVSQIKQDPNLKHTPVMIVSYKDRDEDRTRGLEVGADYYLTKGSFQDATLIDAVQDLIGEP</sequence>
<evidence type="ECO:0000256" key="3">
    <source>
        <dbReference type="ARBA" id="ARBA00021495"/>
    </source>
</evidence>
<feature type="region of interest" description="Disordered" evidence="11">
    <location>
        <begin position="299"/>
        <end position="326"/>
    </location>
</feature>
<dbReference type="OrthoDB" id="9803176at2"/>
<dbReference type="InterPro" id="IPR051315">
    <property type="entry name" value="Bact_Chemotaxis_CheA"/>
</dbReference>
<dbReference type="Gene3D" id="3.30.565.10">
    <property type="entry name" value="Histidine kinase-like ATPase, C-terminal domain"/>
    <property type="match status" value="1"/>
</dbReference>
<keyword evidence="6 16" id="KW-0418">Kinase</keyword>
<evidence type="ECO:0000259" key="15">
    <source>
        <dbReference type="PROSITE" id="PS50894"/>
    </source>
</evidence>
<dbReference type="InterPro" id="IPR002545">
    <property type="entry name" value="CheW-lke_dom"/>
</dbReference>
<dbReference type="FunFam" id="3.30.565.10:FF:000016">
    <property type="entry name" value="Chemotaxis protein CheA, putative"/>
    <property type="match status" value="1"/>
</dbReference>
<dbReference type="InterPro" id="IPR036890">
    <property type="entry name" value="HATPase_C_sf"/>
</dbReference>
<evidence type="ECO:0000256" key="2">
    <source>
        <dbReference type="ARBA" id="ARBA00012438"/>
    </source>
</evidence>
<protein>
    <recommendedName>
        <fullName evidence="3">Chemotaxis protein CheA</fullName>
        <ecNumber evidence="2">2.7.13.3</ecNumber>
    </recommendedName>
</protein>
<dbReference type="InterPro" id="IPR005467">
    <property type="entry name" value="His_kinase_dom"/>
</dbReference>
<dbReference type="PROSITE" id="PS50109">
    <property type="entry name" value="HIS_KIN"/>
    <property type="match status" value="1"/>
</dbReference>
<dbReference type="CDD" id="cd00088">
    <property type="entry name" value="HPT"/>
    <property type="match status" value="2"/>
</dbReference>
<feature type="domain" description="HPt" evidence="15">
    <location>
        <begin position="3"/>
        <end position="107"/>
    </location>
</feature>
<dbReference type="EMBL" id="AP018052">
    <property type="protein sequence ID" value="BAZ94807.1"/>
    <property type="molecule type" value="Genomic_DNA"/>
</dbReference>
<feature type="modified residue" description="Phosphohistidine" evidence="9">
    <location>
        <position position="213"/>
    </location>
</feature>
<organism evidence="16 17">
    <name type="scientific">Thiohalobacter thiocyanaticus</name>
    <dbReference type="NCBI Taxonomy" id="585455"/>
    <lineage>
        <taxon>Bacteria</taxon>
        <taxon>Pseudomonadati</taxon>
        <taxon>Pseudomonadota</taxon>
        <taxon>Gammaproteobacteria</taxon>
        <taxon>Thiohalobacterales</taxon>
        <taxon>Thiohalobacteraceae</taxon>
        <taxon>Thiohalobacter</taxon>
    </lineage>
</organism>